<dbReference type="EMBL" id="KV440979">
    <property type="protein sequence ID" value="OAD74426.1"/>
    <property type="molecule type" value="Genomic_DNA"/>
</dbReference>
<dbReference type="Proteomes" id="UP000077315">
    <property type="component" value="Unassembled WGS sequence"/>
</dbReference>
<proteinExistence type="predicted"/>
<feature type="non-terminal residue" evidence="3">
    <location>
        <position position="114"/>
    </location>
</feature>
<dbReference type="InParanoid" id="A0A162PVH7"/>
<keyword evidence="4" id="KW-1185">Reference proteome</keyword>
<dbReference type="GO" id="GO:0003723">
    <property type="term" value="F:RNA binding"/>
    <property type="evidence" value="ECO:0007669"/>
    <property type="project" value="UniProtKB-KW"/>
</dbReference>
<dbReference type="Pfam" id="PF04059">
    <property type="entry name" value="RRM_2"/>
    <property type="match status" value="1"/>
</dbReference>
<dbReference type="AlphaFoldDB" id="A0A162PVH7"/>
<name>A0A162PVH7_PHYB8</name>
<dbReference type="InterPro" id="IPR035979">
    <property type="entry name" value="RBD_domain_sf"/>
</dbReference>
<organism evidence="3 4">
    <name type="scientific">Phycomyces blakesleeanus (strain ATCC 8743b / DSM 1359 / FGSC 10004 / NBRC 33097 / NRRL 1555)</name>
    <dbReference type="NCBI Taxonomy" id="763407"/>
    <lineage>
        <taxon>Eukaryota</taxon>
        <taxon>Fungi</taxon>
        <taxon>Fungi incertae sedis</taxon>
        <taxon>Mucoromycota</taxon>
        <taxon>Mucoromycotina</taxon>
        <taxon>Mucoromycetes</taxon>
        <taxon>Mucorales</taxon>
        <taxon>Phycomycetaceae</taxon>
        <taxon>Phycomyces</taxon>
    </lineage>
</organism>
<accession>A0A162PVH7</accession>
<protein>
    <recommendedName>
        <fullName evidence="2">Mei2-like C-terminal RNA recognition motif domain-containing protein</fullName>
    </recommendedName>
</protein>
<evidence type="ECO:0000313" key="3">
    <source>
        <dbReference type="EMBL" id="OAD74426.1"/>
    </source>
</evidence>
<dbReference type="OrthoDB" id="417481at2759"/>
<dbReference type="VEuPathDB" id="FungiDB:PHYBLDRAFT_103751"/>
<dbReference type="InterPro" id="IPR007201">
    <property type="entry name" value="Mei2-like_Rrm_C"/>
</dbReference>
<dbReference type="PANTHER" id="PTHR23189">
    <property type="entry name" value="RNA RECOGNITION MOTIF-CONTAINING"/>
    <property type="match status" value="1"/>
</dbReference>
<evidence type="ECO:0000313" key="4">
    <source>
        <dbReference type="Proteomes" id="UP000077315"/>
    </source>
</evidence>
<evidence type="ECO:0000259" key="2">
    <source>
        <dbReference type="Pfam" id="PF04059"/>
    </source>
</evidence>
<keyword evidence="1" id="KW-0694">RNA-binding</keyword>
<sequence length="114" mass="13624">DKRTTFMIRNIPNKYTQQMLLDCINSTHKNTYDFLYLRIDFKNKCNVGYAFINFTNVNLKLSLHHTSLFIKYFIRNLFNSEKRCSLSYANIQGKDALVEKFKNSNVMEEDEAYR</sequence>
<dbReference type="SUPFAM" id="SSF54928">
    <property type="entry name" value="RNA-binding domain, RBD"/>
    <property type="match status" value="1"/>
</dbReference>
<dbReference type="GeneID" id="28988695"/>
<dbReference type="RefSeq" id="XP_018292466.1">
    <property type="nucleotide sequence ID" value="XM_018427789.1"/>
</dbReference>
<gene>
    <name evidence="3" type="ORF">PHYBLDRAFT_103751</name>
</gene>
<feature type="domain" description="Mei2-like C-terminal RNA recognition motif" evidence="2">
    <location>
        <begin position="3"/>
        <end position="102"/>
    </location>
</feature>
<dbReference type="STRING" id="763407.A0A162PVH7"/>
<feature type="non-terminal residue" evidence="3">
    <location>
        <position position="1"/>
    </location>
</feature>
<evidence type="ECO:0000256" key="1">
    <source>
        <dbReference type="ARBA" id="ARBA00022884"/>
    </source>
</evidence>
<reference evidence="4" key="1">
    <citation type="submission" date="2015-06" db="EMBL/GenBank/DDBJ databases">
        <title>Expansion of signal transduction pathways in fungi by whole-genome duplication.</title>
        <authorList>
            <consortium name="DOE Joint Genome Institute"/>
            <person name="Corrochano L.M."/>
            <person name="Kuo A."/>
            <person name="Marcet-Houben M."/>
            <person name="Polaino S."/>
            <person name="Salamov A."/>
            <person name="Villalobos J.M."/>
            <person name="Alvarez M.I."/>
            <person name="Avalos J."/>
            <person name="Benito E.P."/>
            <person name="Benoit I."/>
            <person name="Burger G."/>
            <person name="Camino L.P."/>
            <person name="Canovas D."/>
            <person name="Cerda-Olmedo E."/>
            <person name="Cheng J.-F."/>
            <person name="Dominguez A."/>
            <person name="Elias M."/>
            <person name="Eslava A.P."/>
            <person name="Glaser F."/>
            <person name="Grimwood J."/>
            <person name="Gutierrez G."/>
            <person name="Heitman J."/>
            <person name="Henrissat B."/>
            <person name="Iturriaga E.A."/>
            <person name="Lang B.F."/>
            <person name="Lavin J.L."/>
            <person name="Lee S."/>
            <person name="Li W."/>
            <person name="Lindquist E."/>
            <person name="Lopez-Garcia S."/>
            <person name="Luque E.M."/>
            <person name="Marcos A.T."/>
            <person name="Martin J."/>
            <person name="McCluskey K."/>
            <person name="Medina H.R."/>
            <person name="Miralles-Duran A."/>
            <person name="Miyazaki A."/>
            <person name="Munoz-Torres E."/>
            <person name="Oguiza J.A."/>
            <person name="Ohm R."/>
            <person name="Olmedo M."/>
            <person name="Orejas M."/>
            <person name="Ortiz-Castellanos L."/>
            <person name="Pisabarro A.G."/>
            <person name="Rodriguez-Romero J."/>
            <person name="Ruiz-Herrera J."/>
            <person name="Ruiz-Vazquez R."/>
            <person name="Sanz C."/>
            <person name="Schackwitz W."/>
            <person name="Schmutz J."/>
            <person name="Shahriari M."/>
            <person name="Shelest E."/>
            <person name="Silva-Franco F."/>
            <person name="Soanes D."/>
            <person name="Syed K."/>
            <person name="Tagua V.G."/>
            <person name="Talbot N.J."/>
            <person name="Thon M."/>
            <person name="De vries R.P."/>
            <person name="Wiebenga A."/>
            <person name="Yadav J.S."/>
            <person name="Braun E.L."/>
            <person name="Baker S."/>
            <person name="Garre V."/>
            <person name="Horwitz B."/>
            <person name="Torres-Martinez S."/>
            <person name="Idnurm A."/>
            <person name="Herrera-Estrella A."/>
            <person name="Gabaldon T."/>
            <person name="Grigoriev I.V."/>
        </authorList>
    </citation>
    <scope>NUCLEOTIDE SEQUENCE [LARGE SCALE GENOMIC DNA]</scope>
    <source>
        <strain evidence="4">NRRL 1555(-)</strain>
    </source>
</reference>